<name>A0A0K2U3H7_LEPSM</name>
<sequence length="73" mass="8230">SKWFKNGPIISIGLDGYYGSPIVNDNRNCKITGLLSFINDTKWSKGKVNFISFDHTQHSIPFSIFIPYAPLPI</sequence>
<reference evidence="1" key="1">
    <citation type="submission" date="2014-05" db="EMBL/GenBank/DDBJ databases">
        <authorList>
            <person name="Chronopoulou M."/>
        </authorList>
    </citation>
    <scope>NUCLEOTIDE SEQUENCE</scope>
    <source>
        <tissue evidence="1">Whole organism</tissue>
    </source>
</reference>
<accession>A0A0K2U3H7</accession>
<protein>
    <submittedName>
        <fullName evidence="1">Uncharacterized protein</fullName>
    </submittedName>
</protein>
<proteinExistence type="predicted"/>
<organism evidence="1">
    <name type="scientific">Lepeophtheirus salmonis</name>
    <name type="common">Salmon louse</name>
    <name type="synonym">Caligus salmonis</name>
    <dbReference type="NCBI Taxonomy" id="72036"/>
    <lineage>
        <taxon>Eukaryota</taxon>
        <taxon>Metazoa</taxon>
        <taxon>Ecdysozoa</taxon>
        <taxon>Arthropoda</taxon>
        <taxon>Crustacea</taxon>
        <taxon>Multicrustacea</taxon>
        <taxon>Hexanauplia</taxon>
        <taxon>Copepoda</taxon>
        <taxon>Siphonostomatoida</taxon>
        <taxon>Caligidae</taxon>
        <taxon>Lepeophtheirus</taxon>
    </lineage>
</organism>
<dbReference type="EMBL" id="HACA01015402">
    <property type="protein sequence ID" value="CDW32763.1"/>
    <property type="molecule type" value="Transcribed_RNA"/>
</dbReference>
<dbReference type="AlphaFoldDB" id="A0A0K2U3H7"/>
<feature type="non-terminal residue" evidence="1">
    <location>
        <position position="1"/>
    </location>
</feature>
<evidence type="ECO:0000313" key="1">
    <source>
        <dbReference type="EMBL" id="CDW32763.1"/>
    </source>
</evidence>